<keyword evidence="3" id="KW-1185">Reference proteome</keyword>
<evidence type="ECO:0000256" key="1">
    <source>
        <dbReference type="SAM" id="MobiDB-lite"/>
    </source>
</evidence>
<feature type="compositionally biased region" description="Basic and acidic residues" evidence="1">
    <location>
        <begin position="484"/>
        <end position="494"/>
    </location>
</feature>
<feature type="region of interest" description="Disordered" evidence="1">
    <location>
        <begin position="205"/>
        <end position="231"/>
    </location>
</feature>
<evidence type="ECO:0000313" key="2">
    <source>
        <dbReference type="EMBL" id="RPA80485.1"/>
    </source>
</evidence>
<dbReference type="Proteomes" id="UP000275078">
    <property type="component" value="Unassembled WGS sequence"/>
</dbReference>
<reference evidence="2 3" key="1">
    <citation type="journal article" date="2018" name="Nat. Ecol. Evol.">
        <title>Pezizomycetes genomes reveal the molecular basis of ectomycorrhizal truffle lifestyle.</title>
        <authorList>
            <person name="Murat C."/>
            <person name="Payen T."/>
            <person name="Noel B."/>
            <person name="Kuo A."/>
            <person name="Morin E."/>
            <person name="Chen J."/>
            <person name="Kohler A."/>
            <person name="Krizsan K."/>
            <person name="Balestrini R."/>
            <person name="Da Silva C."/>
            <person name="Montanini B."/>
            <person name="Hainaut M."/>
            <person name="Levati E."/>
            <person name="Barry K.W."/>
            <person name="Belfiori B."/>
            <person name="Cichocki N."/>
            <person name="Clum A."/>
            <person name="Dockter R.B."/>
            <person name="Fauchery L."/>
            <person name="Guy J."/>
            <person name="Iotti M."/>
            <person name="Le Tacon F."/>
            <person name="Lindquist E.A."/>
            <person name="Lipzen A."/>
            <person name="Malagnac F."/>
            <person name="Mello A."/>
            <person name="Molinier V."/>
            <person name="Miyauchi S."/>
            <person name="Poulain J."/>
            <person name="Riccioni C."/>
            <person name="Rubini A."/>
            <person name="Sitrit Y."/>
            <person name="Splivallo R."/>
            <person name="Traeger S."/>
            <person name="Wang M."/>
            <person name="Zifcakova L."/>
            <person name="Wipf D."/>
            <person name="Zambonelli A."/>
            <person name="Paolocci F."/>
            <person name="Nowrousian M."/>
            <person name="Ottonello S."/>
            <person name="Baldrian P."/>
            <person name="Spatafora J.W."/>
            <person name="Henrissat B."/>
            <person name="Nagy L.G."/>
            <person name="Aury J.M."/>
            <person name="Wincker P."/>
            <person name="Grigoriev I.V."/>
            <person name="Bonfante P."/>
            <person name="Martin F.M."/>
        </authorList>
    </citation>
    <scope>NUCLEOTIDE SEQUENCE [LARGE SCALE GENOMIC DNA]</scope>
    <source>
        <strain evidence="2 3">RN42</strain>
    </source>
</reference>
<dbReference type="OrthoDB" id="497541at2759"/>
<evidence type="ECO:0000313" key="3">
    <source>
        <dbReference type="Proteomes" id="UP000275078"/>
    </source>
</evidence>
<dbReference type="AlphaFoldDB" id="A0A3N4I2Z1"/>
<gene>
    <name evidence="2" type="ORF">BJ508DRAFT_377168</name>
</gene>
<organism evidence="2 3">
    <name type="scientific">Ascobolus immersus RN42</name>
    <dbReference type="NCBI Taxonomy" id="1160509"/>
    <lineage>
        <taxon>Eukaryota</taxon>
        <taxon>Fungi</taxon>
        <taxon>Dikarya</taxon>
        <taxon>Ascomycota</taxon>
        <taxon>Pezizomycotina</taxon>
        <taxon>Pezizomycetes</taxon>
        <taxon>Pezizales</taxon>
        <taxon>Ascobolaceae</taxon>
        <taxon>Ascobolus</taxon>
    </lineage>
</organism>
<feature type="compositionally biased region" description="Polar residues" evidence="1">
    <location>
        <begin position="220"/>
        <end position="230"/>
    </location>
</feature>
<proteinExistence type="predicted"/>
<name>A0A3N4I2Z1_ASCIM</name>
<sequence>MADPSMSLLDDLRSSFNANLHDLSRTINLITGSFTAVINTILSNPLLLFLSLCFSLLVLNRLICTPVPTRPNLPRRKSTSPFLCPSPHSEVTPQSLPPPQQARPFPESKPGQHIPTLGIRKLDPNDWLRLDSDFLRFHEEKLSRMHTPGIGEFVNDCIDYSGSHGVRDVEEARAACFEVLERAAVYLGHKYPGVYTLYGFSEQDETDQSPTLEKQEKKPQQPNRGITNHITGKYYTLPPYRPSLPSSEEARQALRTLAELTQEDVILLLPSTSSPTGPYRVVAGSVVIPGSWRLRDKLGHELDIVHGPVPHYEDRLKPSFGRFFHERITTDKSWERYGFTIQPRGGLGWSGHVGDEQAPRDQLDASERTMKAGDEIGVEECWVRVERQTLTRLDGTDGGNGAVVFTVRSYLERVEDVARERGMAKVLANAVRGWSGDMGGYKAIGVWGETVLGYLDYVARREDEQGDDAFVVGNRDDDGEDGLEDPRLNMDGDI</sequence>
<dbReference type="InterPro" id="IPR021848">
    <property type="entry name" value="HODM_asu-like"/>
</dbReference>
<dbReference type="STRING" id="1160509.A0A3N4I2Z1"/>
<feature type="region of interest" description="Disordered" evidence="1">
    <location>
        <begin position="75"/>
        <end position="116"/>
    </location>
</feature>
<dbReference type="EMBL" id="ML119688">
    <property type="protein sequence ID" value="RPA80485.1"/>
    <property type="molecule type" value="Genomic_DNA"/>
</dbReference>
<accession>A0A3N4I2Z1</accession>
<protein>
    <submittedName>
        <fullName evidence="2">Uncharacterized protein</fullName>
    </submittedName>
</protein>
<dbReference type="Pfam" id="PF11927">
    <property type="entry name" value="HODM_asu-like"/>
    <property type="match status" value="1"/>
</dbReference>
<feature type="region of interest" description="Disordered" evidence="1">
    <location>
        <begin position="468"/>
        <end position="494"/>
    </location>
</feature>